<dbReference type="Proteomes" id="UP000199019">
    <property type="component" value="Unassembled WGS sequence"/>
</dbReference>
<organism evidence="1 2">
    <name type="scientific">Pedococcus cremeus</name>
    <dbReference type="NCBI Taxonomy" id="587636"/>
    <lineage>
        <taxon>Bacteria</taxon>
        <taxon>Bacillati</taxon>
        <taxon>Actinomycetota</taxon>
        <taxon>Actinomycetes</taxon>
        <taxon>Micrococcales</taxon>
        <taxon>Intrasporangiaceae</taxon>
        <taxon>Pedococcus</taxon>
    </lineage>
</organism>
<reference evidence="2" key="1">
    <citation type="submission" date="2016-10" db="EMBL/GenBank/DDBJ databases">
        <authorList>
            <person name="Varghese N."/>
            <person name="Submissions S."/>
        </authorList>
    </citation>
    <scope>NUCLEOTIDE SEQUENCE [LARGE SCALE GENOMIC DNA]</scope>
    <source>
        <strain evidence="2">CGMCC 1.6963</strain>
    </source>
</reference>
<dbReference type="EMBL" id="FOHB01000008">
    <property type="protein sequence ID" value="SES46165.1"/>
    <property type="molecule type" value="Genomic_DNA"/>
</dbReference>
<dbReference type="STRING" id="587636.SAMN05216199_3907"/>
<gene>
    <name evidence="1" type="ORF">SAMN05216199_3907</name>
</gene>
<dbReference type="RefSeq" id="WP_143056305.1">
    <property type="nucleotide sequence ID" value="NZ_FOHB01000008.1"/>
</dbReference>
<sequence length="164" mass="16886">MMGRVTVAEQLFEQQCTKVVATAEGQVRHLGPGLVPDPTDSILAKLGEPSFAIHLAQAVGADEDVPNDVGLALRRAAQRLPHVLSDGREDPAEDGPVEGVFGPVVGDGALVICLDTDGAGAGPSMMSTMVRIVVEELTPLGVDAHVAAGPSFSDAMLAGWLPAE</sequence>
<evidence type="ECO:0000313" key="2">
    <source>
        <dbReference type="Proteomes" id="UP000199019"/>
    </source>
</evidence>
<name>A0A1H9XJ32_9MICO</name>
<dbReference type="AlphaFoldDB" id="A0A1H9XJ32"/>
<protein>
    <submittedName>
        <fullName evidence="1">Uncharacterized protein</fullName>
    </submittedName>
</protein>
<proteinExistence type="predicted"/>
<accession>A0A1H9XJ32</accession>
<keyword evidence="2" id="KW-1185">Reference proteome</keyword>
<evidence type="ECO:0000313" key="1">
    <source>
        <dbReference type="EMBL" id="SES46165.1"/>
    </source>
</evidence>